<feature type="compositionally biased region" description="Low complexity" evidence="1">
    <location>
        <begin position="410"/>
        <end position="419"/>
    </location>
</feature>
<protein>
    <submittedName>
        <fullName evidence="2">Uncharacterized protein</fullName>
    </submittedName>
</protein>
<feature type="compositionally biased region" description="Pro residues" evidence="1">
    <location>
        <begin position="67"/>
        <end position="82"/>
    </location>
</feature>
<keyword evidence="3" id="KW-1185">Reference proteome</keyword>
<dbReference type="Proteomes" id="UP000053820">
    <property type="component" value="Unassembled WGS sequence"/>
</dbReference>
<dbReference type="EMBL" id="KN840117">
    <property type="protein sequence ID" value="KIJ57787.1"/>
    <property type="molecule type" value="Genomic_DNA"/>
</dbReference>
<proteinExistence type="predicted"/>
<feature type="compositionally biased region" description="Low complexity" evidence="1">
    <location>
        <begin position="378"/>
        <end position="403"/>
    </location>
</feature>
<feature type="compositionally biased region" description="Polar residues" evidence="1">
    <location>
        <begin position="13"/>
        <end position="46"/>
    </location>
</feature>
<feature type="region of interest" description="Disordered" evidence="1">
    <location>
        <begin position="319"/>
        <end position="422"/>
    </location>
</feature>
<feature type="compositionally biased region" description="Polar residues" evidence="1">
    <location>
        <begin position="367"/>
        <end position="376"/>
    </location>
</feature>
<gene>
    <name evidence="2" type="ORF">HYDPIDRAFT_34791</name>
</gene>
<reference evidence="2 3" key="1">
    <citation type="submission" date="2014-04" db="EMBL/GenBank/DDBJ databases">
        <title>Evolutionary Origins and Diversification of the Mycorrhizal Mutualists.</title>
        <authorList>
            <consortium name="DOE Joint Genome Institute"/>
            <consortium name="Mycorrhizal Genomics Consortium"/>
            <person name="Kohler A."/>
            <person name="Kuo A."/>
            <person name="Nagy L.G."/>
            <person name="Floudas D."/>
            <person name="Copeland A."/>
            <person name="Barry K.W."/>
            <person name="Cichocki N."/>
            <person name="Veneault-Fourrey C."/>
            <person name="LaButti K."/>
            <person name="Lindquist E.A."/>
            <person name="Lipzen A."/>
            <person name="Lundell T."/>
            <person name="Morin E."/>
            <person name="Murat C."/>
            <person name="Riley R."/>
            <person name="Ohm R."/>
            <person name="Sun H."/>
            <person name="Tunlid A."/>
            <person name="Henrissat B."/>
            <person name="Grigoriev I.V."/>
            <person name="Hibbett D.S."/>
            <person name="Martin F."/>
        </authorList>
    </citation>
    <scope>NUCLEOTIDE SEQUENCE [LARGE SCALE GENOMIC DNA]</scope>
    <source>
        <strain evidence="2 3">MD-312</strain>
    </source>
</reference>
<dbReference type="HOGENOM" id="CLU_041175_5_0_1"/>
<evidence type="ECO:0000256" key="1">
    <source>
        <dbReference type="SAM" id="MobiDB-lite"/>
    </source>
</evidence>
<name>A0A0C9W6J4_9AGAM</name>
<feature type="region of interest" description="Disordered" evidence="1">
    <location>
        <begin position="1"/>
        <end position="90"/>
    </location>
</feature>
<organism evidence="2 3">
    <name type="scientific">Hydnomerulius pinastri MD-312</name>
    <dbReference type="NCBI Taxonomy" id="994086"/>
    <lineage>
        <taxon>Eukaryota</taxon>
        <taxon>Fungi</taxon>
        <taxon>Dikarya</taxon>
        <taxon>Basidiomycota</taxon>
        <taxon>Agaricomycotina</taxon>
        <taxon>Agaricomycetes</taxon>
        <taxon>Agaricomycetidae</taxon>
        <taxon>Boletales</taxon>
        <taxon>Boletales incertae sedis</taxon>
        <taxon>Leucogyrophana</taxon>
    </lineage>
</organism>
<evidence type="ECO:0000313" key="2">
    <source>
        <dbReference type="EMBL" id="KIJ57787.1"/>
    </source>
</evidence>
<accession>A0A0C9W6J4</accession>
<evidence type="ECO:0000313" key="3">
    <source>
        <dbReference type="Proteomes" id="UP000053820"/>
    </source>
</evidence>
<dbReference type="OrthoDB" id="2678246at2759"/>
<dbReference type="AlphaFoldDB" id="A0A0C9W6J4"/>
<sequence length="544" mass="59670">MPPERPSIRRSARLQQIAKSPSMASTNSQRGRGTPSQQSRRGTPTTRDSETSRGKGRGRGAKASVQPPAPPPTRPAVSPQPPMATQTSNSKNVIWTIPETNTLVDYLVSHPADCIILFHENKKDRDVNSTETPSAKDKSGIHEVLAKHIFEKSAKWGADYAESPKKFSVCVSNRISYLRKAFSKHWTFLNSTGQGVQPGDGAKNPRQAVLNAFPWYDELFGIWDGIPNFTAKPTTSQPGKSRGENFLNIVNSRGKSSVVATDMEDEVPEAPDDIPLPDQPDVIDPDDEMREDEACWGWGERYEGVDDDVVMGEDGDEMIEVDDNAGDNGVSRMGGKRKATDDIETDPNVPTPPPRSFQVPDKGKTPAYNSRSTFSLIGSRGRAPSRAPSSHSSSASGHRISSSPRPPSPTSQTSFSSASKAKRIKSELYDHMSQLTDESEGPVDTRVAVLMLKNSRLKSKLDHHAEEQTRQLERERMAHDVANASVVHQRLQEQREMELRIKEAEVHAASELAKMHQAEAETLRLKLQLTMLGQGNVGGLGGST</sequence>